<keyword evidence="1" id="KW-0812">Transmembrane</keyword>
<accession>A0A852W039</accession>
<evidence type="ECO:0000313" key="3">
    <source>
        <dbReference type="Proteomes" id="UP000549695"/>
    </source>
</evidence>
<sequence>MSDVTRLPLALVLLVISLLLVAFELMFQMLYIGPVPVPLGTVIVVVSLPWLVHTTATEILPTPAGAAAPLVVWFAAVLVLGFFGPGGDLLLPVNWESLLLLVAGAVTGVVSFRRALDRLADGRNDRRVTR</sequence>
<evidence type="ECO:0000256" key="1">
    <source>
        <dbReference type="SAM" id="Phobius"/>
    </source>
</evidence>
<dbReference type="EMBL" id="JACCCZ010000001">
    <property type="protein sequence ID" value="NYG01899.1"/>
    <property type="molecule type" value="Genomic_DNA"/>
</dbReference>
<keyword evidence="3" id="KW-1185">Reference proteome</keyword>
<name>A0A852W039_PSEA5</name>
<feature type="transmembrane region" description="Helical" evidence="1">
    <location>
        <begin position="31"/>
        <end position="52"/>
    </location>
</feature>
<dbReference type="RefSeq" id="WP_179761007.1">
    <property type="nucleotide sequence ID" value="NZ_BAAAJZ010000001.1"/>
</dbReference>
<dbReference type="AlphaFoldDB" id="A0A852W039"/>
<keyword evidence="1" id="KW-0472">Membrane</keyword>
<feature type="transmembrane region" description="Helical" evidence="1">
    <location>
        <begin position="97"/>
        <end position="116"/>
    </location>
</feature>
<dbReference type="Proteomes" id="UP000549695">
    <property type="component" value="Unassembled WGS sequence"/>
</dbReference>
<organism evidence="2 3">
    <name type="scientific">Pseudonocardia alni</name>
    <name type="common">Amycolata alni</name>
    <dbReference type="NCBI Taxonomy" id="33907"/>
    <lineage>
        <taxon>Bacteria</taxon>
        <taxon>Bacillati</taxon>
        <taxon>Actinomycetota</taxon>
        <taxon>Actinomycetes</taxon>
        <taxon>Pseudonocardiales</taxon>
        <taxon>Pseudonocardiaceae</taxon>
        <taxon>Pseudonocardia</taxon>
    </lineage>
</organism>
<comment type="caution">
    <text evidence="2">The sequence shown here is derived from an EMBL/GenBank/DDBJ whole genome shotgun (WGS) entry which is preliminary data.</text>
</comment>
<proteinExistence type="predicted"/>
<gene>
    <name evidence="2" type="ORF">HDA37_002184</name>
</gene>
<reference evidence="2 3" key="1">
    <citation type="submission" date="2020-07" db="EMBL/GenBank/DDBJ databases">
        <title>Sequencing the genomes of 1000 actinobacteria strains.</title>
        <authorList>
            <person name="Klenk H.-P."/>
        </authorList>
    </citation>
    <scope>NUCLEOTIDE SEQUENCE [LARGE SCALE GENOMIC DNA]</scope>
    <source>
        <strain evidence="2 3">DSM 44749</strain>
    </source>
</reference>
<keyword evidence="1" id="KW-1133">Transmembrane helix</keyword>
<feature type="transmembrane region" description="Helical" evidence="1">
    <location>
        <begin position="7"/>
        <end position="25"/>
    </location>
</feature>
<protein>
    <submittedName>
        <fullName evidence="2">Uncharacterized protein</fullName>
    </submittedName>
</protein>
<dbReference type="GeneID" id="98051959"/>
<feature type="transmembrane region" description="Helical" evidence="1">
    <location>
        <begin position="64"/>
        <end position="85"/>
    </location>
</feature>
<evidence type="ECO:0000313" key="2">
    <source>
        <dbReference type="EMBL" id="NYG01899.1"/>
    </source>
</evidence>